<feature type="transmembrane region" description="Helical" evidence="1">
    <location>
        <begin position="156"/>
        <end position="175"/>
    </location>
</feature>
<accession>A0A0G4HFI1</accession>
<evidence type="ECO:0000313" key="2">
    <source>
        <dbReference type="EMBL" id="CEM42825.1"/>
    </source>
</evidence>
<protein>
    <recommendedName>
        <fullName evidence="3">TRP C-terminal domain-containing protein</fullName>
    </recommendedName>
</protein>
<feature type="transmembrane region" description="Helical" evidence="1">
    <location>
        <begin position="356"/>
        <end position="381"/>
    </location>
</feature>
<proteinExistence type="predicted"/>
<sequence length="499" mass="56581">PLCDECARGYHQTQPGSLCTTCPSASVLFVSAACVIFVVSAAMLFYAALITLEDPEVESESHKVALKILFNFLSMMSVVNAFRYTAPKVDVEQLKVELPALEQILPEYDISLYDLLPIESIPSITSLLSVECMVDSGVFGEVSHAWRLFLTRTIEVHIPFLLYITCLLFAICYVFSFRAVRRSKIPQPETVTEHFRASIAALEERFQRSDEEVRLIERPSSAQSFFALIARSKDTHTPPFACLQLQEEVHLALRRERRFKEEKLVIQQRAEMRALAKKRLFWLFRYVFSGDMSLRRRLAVVLVDSVTVAAIIYFFSYELITSGLLDTIACEAFEDGMALRLTERRSILCSSDDYNAFLGMALAFMVAYTVALPGILALVIARQRSQLMTVVQAFFRNFSLFFGGYTSQYFFWEIVILARKFTGEFAVAFNPTTDPRSRLLPLLCHAALFAFLQLRCQPYRKVDGNILNRLETWSLVIWLFTLILFAVSRSVGGSVGVSG</sequence>
<feature type="transmembrane region" description="Helical" evidence="1">
    <location>
        <begin position="393"/>
        <end position="418"/>
    </location>
</feature>
<dbReference type="VEuPathDB" id="CryptoDB:Cvel_27074"/>
<organism evidence="2">
    <name type="scientific">Chromera velia CCMP2878</name>
    <dbReference type="NCBI Taxonomy" id="1169474"/>
    <lineage>
        <taxon>Eukaryota</taxon>
        <taxon>Sar</taxon>
        <taxon>Alveolata</taxon>
        <taxon>Colpodellida</taxon>
        <taxon>Chromeraceae</taxon>
        <taxon>Chromera</taxon>
    </lineage>
</organism>
<dbReference type="AlphaFoldDB" id="A0A0G4HFI1"/>
<feature type="transmembrane region" description="Helical" evidence="1">
    <location>
        <begin position="298"/>
        <end position="316"/>
    </location>
</feature>
<feature type="non-terminal residue" evidence="2">
    <location>
        <position position="1"/>
    </location>
</feature>
<feature type="transmembrane region" description="Helical" evidence="1">
    <location>
        <begin position="475"/>
        <end position="497"/>
    </location>
</feature>
<name>A0A0G4HFI1_9ALVE</name>
<feature type="transmembrane region" description="Helical" evidence="1">
    <location>
        <begin position="27"/>
        <end position="52"/>
    </location>
</feature>
<dbReference type="PANTHER" id="PTHR11319:SF35">
    <property type="entry name" value="OUTER MEMBRANE PROTEIN PMPC-RELATED"/>
    <property type="match status" value="1"/>
</dbReference>
<reference evidence="2" key="1">
    <citation type="submission" date="2014-11" db="EMBL/GenBank/DDBJ databases">
        <authorList>
            <person name="Otto D Thomas"/>
            <person name="Naeem Raeece"/>
        </authorList>
    </citation>
    <scope>NUCLEOTIDE SEQUENCE</scope>
</reference>
<evidence type="ECO:0008006" key="3">
    <source>
        <dbReference type="Google" id="ProtNLM"/>
    </source>
</evidence>
<evidence type="ECO:0000256" key="1">
    <source>
        <dbReference type="SAM" id="Phobius"/>
    </source>
</evidence>
<dbReference type="EMBL" id="CDMZ01002540">
    <property type="protein sequence ID" value="CEM42825.1"/>
    <property type="molecule type" value="Genomic_DNA"/>
</dbReference>
<gene>
    <name evidence="2" type="ORF">Cvel_27074</name>
</gene>
<keyword evidence="1" id="KW-0812">Transmembrane</keyword>
<keyword evidence="1" id="KW-1133">Transmembrane helix</keyword>
<dbReference type="PANTHER" id="PTHR11319">
    <property type="entry name" value="G PROTEIN-COUPLED RECEPTOR-RELATED"/>
    <property type="match status" value="1"/>
</dbReference>
<keyword evidence="1" id="KW-0472">Membrane</keyword>
<feature type="transmembrane region" description="Helical" evidence="1">
    <location>
        <begin position="438"/>
        <end position="454"/>
    </location>
</feature>